<keyword evidence="10" id="KW-0804">Transcription</keyword>
<dbReference type="FunFam" id="1.10.10.10:FF:000001">
    <property type="entry name" value="LysR family transcriptional regulator"/>
    <property type="match status" value="1"/>
</dbReference>
<proteinExistence type="inferred from homology"/>
<dbReference type="PATRIC" id="fig|1445510.3.peg.4550"/>
<keyword evidence="6" id="KW-0028">Amino-acid biosynthesis</keyword>
<evidence type="ECO:0000256" key="2">
    <source>
        <dbReference type="ARBA" id="ARBA00009437"/>
    </source>
</evidence>
<keyword evidence="8" id="KW-0238">DNA-binding</keyword>
<dbReference type="GO" id="GO:0000976">
    <property type="term" value="F:transcription cis-regulatory region binding"/>
    <property type="evidence" value="ECO:0007669"/>
    <property type="project" value="TreeGrafter"/>
</dbReference>
<dbReference type="AlphaFoldDB" id="A0A0C5W1R2"/>
<evidence type="ECO:0000256" key="10">
    <source>
        <dbReference type="ARBA" id="ARBA00023163"/>
    </source>
</evidence>
<dbReference type="InterPro" id="IPR005119">
    <property type="entry name" value="LysR_subst-bd"/>
</dbReference>
<feature type="domain" description="HTH lysR-type" evidence="12">
    <location>
        <begin position="1"/>
        <end position="58"/>
    </location>
</feature>
<keyword evidence="7" id="KW-0805">Transcription regulation</keyword>
<dbReference type="InterPro" id="IPR036388">
    <property type="entry name" value="WH-like_DNA-bd_sf"/>
</dbReference>
<evidence type="ECO:0000259" key="12">
    <source>
        <dbReference type="PROSITE" id="PS50931"/>
    </source>
</evidence>
<dbReference type="SUPFAM" id="SSF46785">
    <property type="entry name" value="Winged helix' DNA-binding domain"/>
    <property type="match status" value="1"/>
</dbReference>
<comment type="subcellular location">
    <subcellularLocation>
        <location evidence="1">Cytoplasm</location>
    </subcellularLocation>
</comment>
<evidence type="ECO:0000256" key="5">
    <source>
        <dbReference type="ARBA" id="ARBA00022491"/>
    </source>
</evidence>
<evidence type="ECO:0000256" key="1">
    <source>
        <dbReference type="ARBA" id="ARBA00004496"/>
    </source>
</evidence>
<dbReference type="InterPro" id="IPR036390">
    <property type="entry name" value="WH_DNA-bd_sf"/>
</dbReference>
<keyword evidence="9" id="KW-0010">Activator</keyword>
<name>A0A0C5W1R2_9GAMM</name>
<organism evidence="13 14">
    <name type="scientific">Gynuella sunshinyii YC6258</name>
    <dbReference type="NCBI Taxonomy" id="1445510"/>
    <lineage>
        <taxon>Bacteria</taxon>
        <taxon>Pseudomonadati</taxon>
        <taxon>Pseudomonadota</taxon>
        <taxon>Gammaproteobacteria</taxon>
        <taxon>Oceanospirillales</taxon>
        <taxon>Saccharospirillaceae</taxon>
        <taxon>Gynuella</taxon>
    </lineage>
</organism>
<dbReference type="PANTHER" id="PTHR30126">
    <property type="entry name" value="HTH-TYPE TRANSCRIPTIONAL REGULATOR"/>
    <property type="match status" value="1"/>
</dbReference>
<keyword evidence="14" id="KW-1185">Reference proteome</keyword>
<dbReference type="CDD" id="cd08441">
    <property type="entry name" value="PBP2_MetR"/>
    <property type="match status" value="1"/>
</dbReference>
<dbReference type="PROSITE" id="PS50931">
    <property type="entry name" value="HTH_LYSR"/>
    <property type="match status" value="1"/>
</dbReference>
<dbReference type="Proteomes" id="UP000032266">
    <property type="component" value="Chromosome"/>
</dbReference>
<evidence type="ECO:0000256" key="4">
    <source>
        <dbReference type="ARBA" id="ARBA00022490"/>
    </source>
</evidence>
<protein>
    <recommendedName>
        <fullName evidence="3">HTH-type transcriptional regulator MetR</fullName>
    </recommendedName>
</protein>
<comment type="similarity">
    <text evidence="2">Belongs to the LysR transcriptional regulatory family.</text>
</comment>
<dbReference type="RefSeq" id="WP_044618597.1">
    <property type="nucleotide sequence ID" value="NZ_CP007142.1"/>
</dbReference>
<dbReference type="PRINTS" id="PR00039">
    <property type="entry name" value="HTHLYSR"/>
</dbReference>
<dbReference type="STRING" id="1445510.YC6258_04587"/>
<evidence type="ECO:0000256" key="11">
    <source>
        <dbReference type="ARBA" id="ARBA00023167"/>
    </source>
</evidence>
<evidence type="ECO:0000256" key="6">
    <source>
        <dbReference type="ARBA" id="ARBA00022605"/>
    </source>
</evidence>
<dbReference type="PANTHER" id="PTHR30126:SF25">
    <property type="entry name" value="HTH-TYPE TRANSCRIPTIONAL REGULATOR METR"/>
    <property type="match status" value="1"/>
</dbReference>
<evidence type="ECO:0000313" key="14">
    <source>
        <dbReference type="Proteomes" id="UP000032266"/>
    </source>
</evidence>
<keyword evidence="4" id="KW-0963">Cytoplasm</keyword>
<evidence type="ECO:0000256" key="3">
    <source>
        <dbReference type="ARBA" id="ARBA00019365"/>
    </source>
</evidence>
<evidence type="ECO:0000256" key="9">
    <source>
        <dbReference type="ARBA" id="ARBA00023159"/>
    </source>
</evidence>
<dbReference type="Pfam" id="PF03466">
    <property type="entry name" value="LysR_substrate"/>
    <property type="match status" value="1"/>
</dbReference>
<gene>
    <name evidence="13" type="ORF">YC6258_04587</name>
</gene>
<dbReference type="HOGENOM" id="CLU_039613_6_0_6"/>
<reference evidence="13 14" key="1">
    <citation type="submission" date="2014-01" db="EMBL/GenBank/DDBJ databases">
        <title>Full genme sequencing of cellulolytic bacterium Gynuella sunshinyii YC6258T gen. nov., sp. nov.</title>
        <authorList>
            <person name="Khan H."/>
            <person name="Chung E.J."/>
            <person name="Chung Y.R."/>
        </authorList>
    </citation>
    <scope>NUCLEOTIDE SEQUENCE [LARGE SCALE GENOMIC DNA]</scope>
    <source>
        <strain evidence="13 14">YC6258</strain>
    </source>
</reference>
<dbReference type="Gene3D" id="1.10.10.10">
    <property type="entry name" value="Winged helix-like DNA-binding domain superfamily/Winged helix DNA-binding domain"/>
    <property type="match status" value="1"/>
</dbReference>
<sequence>MDIKHLKTLRAIRDTGSLVEAAERIYLTQSAVSHQVRELENRLNTAILNRKSRPVSFTPAGQKLLALADEILPRISNTLDEIQQMVGGTAGRLHIAIECHSCFQWLIPSINQYRESWPEVELDFSSGFNFEPLPALQQGLLDLVVTSDPIPLEGVSYEPLFQYESKLAVSIRHPLANQSQVWPEQLVDETLITYPVEKGRLDIYREFLLPAGIKPRATRTAELTVMMIQLVASGRGVCCLPNWALAEYLHKDLIHALGLGDGVWATLYAAVRTEQLSSSYVQDFISSARENCMENLEGIVIQET</sequence>
<dbReference type="SUPFAM" id="SSF53850">
    <property type="entry name" value="Periplasmic binding protein-like II"/>
    <property type="match status" value="1"/>
</dbReference>
<dbReference type="GO" id="GO:0005737">
    <property type="term" value="C:cytoplasm"/>
    <property type="evidence" value="ECO:0007669"/>
    <property type="project" value="UniProtKB-SubCell"/>
</dbReference>
<dbReference type="InterPro" id="IPR037406">
    <property type="entry name" value="MetR_PBP2"/>
</dbReference>
<keyword evidence="5" id="KW-0678">Repressor</keyword>
<dbReference type="OrthoDB" id="155872at2"/>
<dbReference type="InterPro" id="IPR000847">
    <property type="entry name" value="LysR_HTH_N"/>
</dbReference>
<dbReference type="Pfam" id="PF00126">
    <property type="entry name" value="HTH_1"/>
    <property type="match status" value="1"/>
</dbReference>
<accession>A0A0C5W1R2</accession>
<dbReference type="KEGG" id="gsn:YC6258_04587"/>
<evidence type="ECO:0000313" key="13">
    <source>
        <dbReference type="EMBL" id="AJQ96619.1"/>
    </source>
</evidence>
<evidence type="ECO:0000256" key="7">
    <source>
        <dbReference type="ARBA" id="ARBA00023015"/>
    </source>
</evidence>
<evidence type="ECO:0000256" key="8">
    <source>
        <dbReference type="ARBA" id="ARBA00023125"/>
    </source>
</evidence>
<dbReference type="Gene3D" id="3.40.190.10">
    <property type="entry name" value="Periplasmic binding protein-like II"/>
    <property type="match status" value="2"/>
</dbReference>
<dbReference type="GO" id="GO:0009086">
    <property type="term" value="P:methionine biosynthetic process"/>
    <property type="evidence" value="ECO:0007669"/>
    <property type="project" value="UniProtKB-KW"/>
</dbReference>
<keyword evidence="11" id="KW-0486">Methionine biosynthesis</keyword>
<dbReference type="GO" id="GO:0003700">
    <property type="term" value="F:DNA-binding transcription factor activity"/>
    <property type="evidence" value="ECO:0007669"/>
    <property type="project" value="InterPro"/>
</dbReference>
<dbReference type="EMBL" id="CP007142">
    <property type="protein sequence ID" value="AJQ96619.1"/>
    <property type="molecule type" value="Genomic_DNA"/>
</dbReference>